<organism evidence="2 3">
    <name type="scientific">Hymenobacter tibetensis</name>
    <dbReference type="NCBI Taxonomy" id="497967"/>
    <lineage>
        <taxon>Bacteria</taxon>
        <taxon>Pseudomonadati</taxon>
        <taxon>Bacteroidota</taxon>
        <taxon>Cytophagia</taxon>
        <taxon>Cytophagales</taxon>
        <taxon>Hymenobacteraceae</taxon>
        <taxon>Hymenobacter</taxon>
    </lineage>
</organism>
<dbReference type="InterPro" id="IPR055151">
    <property type="entry name" value="GH113"/>
</dbReference>
<accession>A0ABY4D1Q4</accession>
<name>A0ABY4D1Q4_9BACT</name>
<keyword evidence="1" id="KW-1133">Transmembrane helix</keyword>
<proteinExistence type="predicted"/>
<evidence type="ECO:0008006" key="4">
    <source>
        <dbReference type="Google" id="ProtNLM"/>
    </source>
</evidence>
<dbReference type="CDD" id="cd19608">
    <property type="entry name" value="GH113_mannanase-like"/>
    <property type="match status" value="1"/>
</dbReference>
<dbReference type="InterPro" id="IPR017853">
    <property type="entry name" value="GH"/>
</dbReference>
<evidence type="ECO:0000313" key="2">
    <source>
        <dbReference type="EMBL" id="UOG76459.1"/>
    </source>
</evidence>
<feature type="transmembrane region" description="Helical" evidence="1">
    <location>
        <begin position="12"/>
        <end position="34"/>
    </location>
</feature>
<dbReference type="Gene3D" id="3.20.20.80">
    <property type="entry name" value="Glycosidases"/>
    <property type="match status" value="1"/>
</dbReference>
<gene>
    <name evidence="2" type="ORF">MTX78_07625</name>
</gene>
<keyword evidence="1" id="KW-0812">Transmembrane</keyword>
<keyword evidence="3" id="KW-1185">Reference proteome</keyword>
<keyword evidence="1" id="KW-0472">Membrane</keyword>
<dbReference type="SUPFAM" id="SSF51445">
    <property type="entry name" value="(Trans)glycosidases"/>
    <property type="match status" value="1"/>
</dbReference>
<evidence type="ECO:0000313" key="3">
    <source>
        <dbReference type="Proteomes" id="UP000831113"/>
    </source>
</evidence>
<dbReference type="RefSeq" id="WP_243801392.1">
    <property type="nucleotide sequence ID" value="NZ_CP094669.1"/>
</dbReference>
<dbReference type="Pfam" id="PF22612">
    <property type="entry name" value="GH113"/>
    <property type="match status" value="1"/>
</dbReference>
<sequence>MPTTFSFAFVRRFWWVPVLLMAVPVALLVVWWHWPRQVVALPSSSANSASSVSGRPTGNRLRGVNWVAADSVSSSNMEPLVRSGVTWIAQTPFGWQAGAATPEVRLHTGGAFRGHWGESDQGLAHTTQQARLRGIRTMLKPHLWLRGGNGSWPGDINMTTAADWQAWFASYSIFLLHYAELAERTHMDALCIGTELQHATVGHEAEWRSLIRKVRSVYHGPLTYAANWSGEFEEIRFWDALDYIGIQAYFPLSTTTRPTKATLLASWKQPLRRIEAVQKRYKKPVLFTEVGYKTTPDAAIEPWAWPDRTAVFTELDEQTQRTCYEAMFETFWGQPWFRGTFIWKWYPGLQADGPAHRHLDFTPQHKPAEQVMAQWYGK</sequence>
<protein>
    <recommendedName>
        <fullName evidence="4">GTA TIM-barrel-like domain-containing protein</fullName>
    </recommendedName>
</protein>
<reference evidence="2 3" key="1">
    <citation type="submission" date="2022-03" db="EMBL/GenBank/DDBJ databases">
        <title>Hymenobactersp. isolated from the air.</title>
        <authorList>
            <person name="Won M."/>
            <person name="Kwon S.-W."/>
        </authorList>
    </citation>
    <scope>NUCLEOTIDE SEQUENCE [LARGE SCALE GENOMIC DNA]</scope>
    <source>
        <strain evidence="2 3">KACC 21982</strain>
    </source>
</reference>
<dbReference type="EMBL" id="CP094669">
    <property type="protein sequence ID" value="UOG76459.1"/>
    <property type="molecule type" value="Genomic_DNA"/>
</dbReference>
<evidence type="ECO:0000256" key="1">
    <source>
        <dbReference type="SAM" id="Phobius"/>
    </source>
</evidence>
<dbReference type="Proteomes" id="UP000831113">
    <property type="component" value="Chromosome"/>
</dbReference>